<name>A0A9P9EF78_9PLEO</name>
<keyword evidence="3" id="KW-1185">Reference proteome</keyword>
<protein>
    <recommendedName>
        <fullName evidence="4">SMP domain-containing protein</fullName>
    </recommendedName>
</protein>
<feature type="compositionally biased region" description="Polar residues" evidence="1">
    <location>
        <begin position="196"/>
        <end position="209"/>
    </location>
</feature>
<accession>A0A9P9EF78</accession>
<dbReference type="AlphaFoldDB" id="A0A9P9EF78"/>
<feature type="region of interest" description="Disordered" evidence="1">
    <location>
        <begin position="60"/>
        <end position="83"/>
    </location>
</feature>
<feature type="compositionally biased region" description="Polar residues" evidence="1">
    <location>
        <begin position="162"/>
        <end position="171"/>
    </location>
</feature>
<proteinExistence type="predicted"/>
<reference evidence="2" key="1">
    <citation type="journal article" date="2021" name="Nat. Commun.">
        <title>Genetic determinants of endophytism in the Arabidopsis root mycobiome.</title>
        <authorList>
            <person name="Mesny F."/>
            <person name="Miyauchi S."/>
            <person name="Thiergart T."/>
            <person name="Pickel B."/>
            <person name="Atanasova L."/>
            <person name="Karlsson M."/>
            <person name="Huettel B."/>
            <person name="Barry K.W."/>
            <person name="Haridas S."/>
            <person name="Chen C."/>
            <person name="Bauer D."/>
            <person name="Andreopoulos W."/>
            <person name="Pangilinan J."/>
            <person name="LaButti K."/>
            <person name="Riley R."/>
            <person name="Lipzen A."/>
            <person name="Clum A."/>
            <person name="Drula E."/>
            <person name="Henrissat B."/>
            <person name="Kohler A."/>
            <person name="Grigoriev I.V."/>
            <person name="Martin F.M."/>
            <person name="Hacquard S."/>
        </authorList>
    </citation>
    <scope>NUCLEOTIDE SEQUENCE</scope>
    <source>
        <strain evidence="2">MPI-CAGE-CH-0243</strain>
    </source>
</reference>
<sequence length="209" mass="21960">MSAKLLRIGKLISPARTASPILASQFHHYIRTFTSSRKVAAIVDSDFISRITAAEKLITKQDQPVKRGPTAEAQRHAGQTLNSQILHDITTGERLITGQDSPVSGGPTSIAQQILTQGSGISGGGTGQHSGVLDGETISKIAEKEKKITGQEQPARGGPTARAQQHANEPITSAALHDITEGEKKVTGGDRVKGGPTSTVQSELAKSRS</sequence>
<comment type="caution">
    <text evidence="2">The sequence shown here is derived from an EMBL/GenBank/DDBJ whole genome shotgun (WGS) entry which is preliminary data.</text>
</comment>
<evidence type="ECO:0000313" key="3">
    <source>
        <dbReference type="Proteomes" id="UP000700596"/>
    </source>
</evidence>
<feature type="compositionally biased region" description="Basic and acidic residues" evidence="1">
    <location>
        <begin position="178"/>
        <end position="193"/>
    </location>
</feature>
<organism evidence="2 3">
    <name type="scientific">Dendryphion nanum</name>
    <dbReference type="NCBI Taxonomy" id="256645"/>
    <lineage>
        <taxon>Eukaryota</taxon>
        <taxon>Fungi</taxon>
        <taxon>Dikarya</taxon>
        <taxon>Ascomycota</taxon>
        <taxon>Pezizomycotina</taxon>
        <taxon>Dothideomycetes</taxon>
        <taxon>Pleosporomycetidae</taxon>
        <taxon>Pleosporales</taxon>
        <taxon>Torulaceae</taxon>
        <taxon>Dendryphion</taxon>
    </lineage>
</organism>
<feature type="region of interest" description="Disordered" evidence="1">
    <location>
        <begin position="147"/>
        <end position="209"/>
    </location>
</feature>
<dbReference type="EMBL" id="JAGMWT010000002">
    <property type="protein sequence ID" value="KAH7136034.1"/>
    <property type="molecule type" value="Genomic_DNA"/>
</dbReference>
<evidence type="ECO:0008006" key="4">
    <source>
        <dbReference type="Google" id="ProtNLM"/>
    </source>
</evidence>
<dbReference type="OrthoDB" id="5209734at2759"/>
<evidence type="ECO:0000256" key="1">
    <source>
        <dbReference type="SAM" id="MobiDB-lite"/>
    </source>
</evidence>
<dbReference type="Proteomes" id="UP000700596">
    <property type="component" value="Unassembled WGS sequence"/>
</dbReference>
<evidence type="ECO:0000313" key="2">
    <source>
        <dbReference type="EMBL" id="KAH7136034.1"/>
    </source>
</evidence>
<gene>
    <name evidence="2" type="ORF">B0J11DRAFT_519776</name>
</gene>